<dbReference type="InterPro" id="IPR000310">
    <property type="entry name" value="Orn/Lys/Arg_deCO2ase_major_dom"/>
</dbReference>
<evidence type="ECO:0000256" key="3">
    <source>
        <dbReference type="ARBA" id="ARBA00022793"/>
    </source>
</evidence>
<dbReference type="InterPro" id="IPR036633">
    <property type="entry name" value="Prn/Lys/Arg_de-COase_C_sf"/>
</dbReference>
<evidence type="ECO:0000313" key="8">
    <source>
        <dbReference type="Proteomes" id="UP001500731"/>
    </source>
</evidence>
<organism evidence="7 8">
    <name type="scientific">Microbacterium panaciterrae</name>
    <dbReference type="NCBI Taxonomy" id="985759"/>
    <lineage>
        <taxon>Bacteria</taxon>
        <taxon>Bacillati</taxon>
        <taxon>Actinomycetota</taxon>
        <taxon>Actinomycetes</taxon>
        <taxon>Micrococcales</taxon>
        <taxon>Microbacteriaceae</taxon>
        <taxon>Microbacterium</taxon>
    </lineage>
</organism>
<keyword evidence="7" id="KW-0808">Transferase</keyword>
<dbReference type="GO" id="GO:0008483">
    <property type="term" value="F:transaminase activity"/>
    <property type="evidence" value="ECO:0007669"/>
    <property type="project" value="UniProtKB-KW"/>
</dbReference>
<evidence type="ECO:0000256" key="4">
    <source>
        <dbReference type="ARBA" id="ARBA00022898"/>
    </source>
</evidence>
<protein>
    <submittedName>
        <fullName evidence="7">Aminotransferase class I/II-fold pyridoxal phosphate-dependent enzyme</fullName>
    </submittedName>
</protein>
<keyword evidence="3" id="KW-0210">Decarboxylase</keyword>
<dbReference type="EMBL" id="BAABGP010000024">
    <property type="protein sequence ID" value="GAA4491346.1"/>
    <property type="molecule type" value="Genomic_DNA"/>
</dbReference>
<dbReference type="Gene3D" id="3.90.100.10">
    <property type="entry name" value="Orn/Lys/Arg decarboxylase, C-terminal domain"/>
    <property type="match status" value="1"/>
</dbReference>
<dbReference type="InterPro" id="IPR052357">
    <property type="entry name" value="Orn_Lys_Arg_decarboxylase-I"/>
</dbReference>
<feature type="domain" description="Orn/Lys/Arg decarboxylases family 1 pyridoxal-P attachment site" evidence="6">
    <location>
        <begin position="233"/>
        <end position="247"/>
    </location>
</feature>
<keyword evidence="4" id="KW-0663">Pyridoxal phosphate</keyword>
<evidence type="ECO:0000256" key="1">
    <source>
        <dbReference type="ARBA" id="ARBA00001933"/>
    </source>
</evidence>
<dbReference type="PANTHER" id="PTHR43277:SF4">
    <property type="entry name" value="ARGININE DECARBOXYLASE"/>
    <property type="match status" value="1"/>
</dbReference>
<dbReference type="PROSITE" id="PS00703">
    <property type="entry name" value="OKR_DC_1"/>
    <property type="match status" value="1"/>
</dbReference>
<accession>A0ABP8PRX5</accession>
<dbReference type="InterPro" id="IPR015421">
    <property type="entry name" value="PyrdxlP-dep_Trfase_major"/>
</dbReference>
<dbReference type="Proteomes" id="UP001500731">
    <property type="component" value="Unassembled WGS sequence"/>
</dbReference>
<name>A0ABP8PRX5_9MICO</name>
<dbReference type="Pfam" id="PF01276">
    <property type="entry name" value="OKR_DC_1"/>
    <property type="match status" value="1"/>
</dbReference>
<dbReference type="Gene3D" id="3.40.640.10">
    <property type="entry name" value="Type I PLP-dependent aspartate aminotransferase-like (Major domain)"/>
    <property type="match status" value="1"/>
</dbReference>
<gene>
    <name evidence="7" type="ORF">GCM10023171_35130</name>
</gene>
<keyword evidence="7" id="KW-0032">Aminotransferase</keyword>
<comment type="similarity">
    <text evidence="2">Belongs to the Orn/Lys/Arg decarboxylase class-I family.</text>
</comment>
<dbReference type="SUPFAM" id="SSF53383">
    <property type="entry name" value="PLP-dependent transferases"/>
    <property type="match status" value="1"/>
</dbReference>
<comment type="caution">
    <text evidence="7">The sequence shown here is derived from an EMBL/GenBank/DDBJ whole genome shotgun (WGS) entry which is preliminary data.</text>
</comment>
<sequence>MGAAHDPQTEAPYADALRKLSAIDWARLHVPAHQASAAHAPGIAALLGERALSLDFPMSVAAIDRETWRAAQPGRATPLARAQDLAADAWGARRAWFITNGASGGNHIATTVARALGPTAVVQRSVHSSVIDGIAHVGLDPVFAAPSVDQGLAAAHGVTAEQIEAALCARPDASSVYIVSPSYFGAVADIAAIADVAHAHGVPLIVDEAWGSHFGMHPQLPTNAVRLGADLVVSSTHKGAGSLTQSAMIHLGHHEHARRIEAIADRVVRSFQSTSCSALLLASLDLARRDLMVDGKQLIGAAVASAEAIRAGVKASPRFRDATPDLLAFPDVVTNDPLKVVIDMRGAGITGSEALHTLITDHHVYAELATPAALVLLVGATSPADVDRVLMALHALPTSPGERDRMRPLPAAGSRAMGVRDAFFAPTRVVRWENAVDQVSADSLAAYPPGIPNVLPGERLTPDVIDYLRTMAATPSGFVRGAHDPLLDGFRVVDDPTRATER</sequence>
<reference evidence="8" key="1">
    <citation type="journal article" date="2019" name="Int. J. Syst. Evol. Microbiol.">
        <title>The Global Catalogue of Microorganisms (GCM) 10K type strain sequencing project: providing services to taxonomists for standard genome sequencing and annotation.</title>
        <authorList>
            <consortium name="The Broad Institute Genomics Platform"/>
            <consortium name="The Broad Institute Genome Sequencing Center for Infectious Disease"/>
            <person name="Wu L."/>
            <person name="Ma J."/>
        </authorList>
    </citation>
    <scope>NUCLEOTIDE SEQUENCE [LARGE SCALE GENOMIC DNA]</scope>
    <source>
        <strain evidence="8">JCM 17839</strain>
    </source>
</reference>
<dbReference type="PANTHER" id="PTHR43277">
    <property type="entry name" value="ARGININE DECARBOXYLASE"/>
    <property type="match status" value="1"/>
</dbReference>
<keyword evidence="8" id="KW-1185">Reference proteome</keyword>
<evidence type="ECO:0000313" key="7">
    <source>
        <dbReference type="EMBL" id="GAA4491346.1"/>
    </source>
</evidence>
<dbReference type="InterPro" id="IPR008286">
    <property type="entry name" value="Prn/Lys/Arg_de-COase_C"/>
</dbReference>
<evidence type="ECO:0000256" key="5">
    <source>
        <dbReference type="ARBA" id="ARBA00023239"/>
    </source>
</evidence>
<dbReference type="Pfam" id="PF03711">
    <property type="entry name" value="OKR_DC_1_C"/>
    <property type="match status" value="1"/>
</dbReference>
<evidence type="ECO:0000256" key="2">
    <source>
        <dbReference type="ARBA" id="ARBA00010671"/>
    </source>
</evidence>
<dbReference type="SUPFAM" id="SSF55904">
    <property type="entry name" value="Ornithine decarboxylase C-terminal domain"/>
    <property type="match status" value="1"/>
</dbReference>
<comment type="cofactor">
    <cofactor evidence="1">
        <name>pyridoxal 5'-phosphate</name>
        <dbReference type="ChEBI" id="CHEBI:597326"/>
    </cofactor>
</comment>
<evidence type="ECO:0000259" key="6">
    <source>
        <dbReference type="PROSITE" id="PS00703"/>
    </source>
</evidence>
<dbReference type="InterPro" id="IPR015424">
    <property type="entry name" value="PyrdxlP-dep_Trfase"/>
</dbReference>
<proteinExistence type="inferred from homology"/>
<keyword evidence="5" id="KW-0456">Lyase</keyword>